<feature type="compositionally biased region" description="Basic and acidic residues" evidence="1">
    <location>
        <begin position="94"/>
        <end position="107"/>
    </location>
</feature>
<feature type="compositionally biased region" description="Polar residues" evidence="1">
    <location>
        <begin position="60"/>
        <end position="73"/>
    </location>
</feature>
<organism evidence="2 3">
    <name type="scientific">Riccia sorocarpa</name>
    <dbReference type="NCBI Taxonomy" id="122646"/>
    <lineage>
        <taxon>Eukaryota</taxon>
        <taxon>Viridiplantae</taxon>
        <taxon>Streptophyta</taxon>
        <taxon>Embryophyta</taxon>
        <taxon>Marchantiophyta</taxon>
        <taxon>Marchantiopsida</taxon>
        <taxon>Marchantiidae</taxon>
        <taxon>Marchantiales</taxon>
        <taxon>Ricciaceae</taxon>
        <taxon>Riccia</taxon>
    </lineage>
</organism>
<feature type="compositionally biased region" description="Polar residues" evidence="1">
    <location>
        <begin position="24"/>
        <end position="44"/>
    </location>
</feature>
<evidence type="ECO:0000313" key="3">
    <source>
        <dbReference type="Proteomes" id="UP001633002"/>
    </source>
</evidence>
<sequence length="229" mass="24841">MAGVTKDGDGKFAHERGHYARNCPANTKHTSSTTEKGKLDNSTVDYFIPVGSRKGREGSQKPQGDQAGTSSNPYDVLATEEAEEGEINPLAEGTETKETDQGNKKDTSIGMETEQGADSTGRGLDLNLSPAAGTQKTADVEMSEQEKKEKHKSKKKEARQRKKRQEEAIRLSQGRDVTNPTDLVENEGDDTQDSDSDDESTPGFWKKKKDPLPPPKDSAGRTSSATCIP</sequence>
<dbReference type="Proteomes" id="UP001633002">
    <property type="component" value="Unassembled WGS sequence"/>
</dbReference>
<feature type="compositionally biased region" description="Basic residues" evidence="1">
    <location>
        <begin position="149"/>
        <end position="163"/>
    </location>
</feature>
<name>A0ABD3HYA1_9MARC</name>
<feature type="region of interest" description="Disordered" evidence="1">
    <location>
        <begin position="1"/>
        <end position="229"/>
    </location>
</feature>
<feature type="compositionally biased region" description="Basic and acidic residues" evidence="1">
    <location>
        <begin position="1"/>
        <end position="18"/>
    </location>
</feature>
<comment type="caution">
    <text evidence="2">The sequence shown here is derived from an EMBL/GenBank/DDBJ whole genome shotgun (WGS) entry which is preliminary data.</text>
</comment>
<protein>
    <submittedName>
        <fullName evidence="2">Uncharacterized protein</fullName>
    </submittedName>
</protein>
<reference evidence="2 3" key="1">
    <citation type="submission" date="2024-09" db="EMBL/GenBank/DDBJ databases">
        <title>Chromosome-scale assembly of Riccia sorocarpa.</title>
        <authorList>
            <person name="Paukszto L."/>
        </authorList>
    </citation>
    <scope>NUCLEOTIDE SEQUENCE [LARGE SCALE GENOMIC DNA]</scope>
    <source>
        <strain evidence="2">LP-2024</strain>
        <tissue evidence="2">Aerial parts of the thallus</tissue>
    </source>
</reference>
<proteinExistence type="predicted"/>
<gene>
    <name evidence="2" type="ORF">R1sor_009947</name>
</gene>
<evidence type="ECO:0000313" key="2">
    <source>
        <dbReference type="EMBL" id="KAL3695871.1"/>
    </source>
</evidence>
<evidence type="ECO:0000256" key="1">
    <source>
        <dbReference type="SAM" id="MobiDB-lite"/>
    </source>
</evidence>
<keyword evidence="3" id="KW-1185">Reference proteome</keyword>
<feature type="compositionally biased region" description="Acidic residues" evidence="1">
    <location>
        <begin position="184"/>
        <end position="200"/>
    </location>
</feature>
<dbReference type="AlphaFoldDB" id="A0ABD3HYA1"/>
<accession>A0ABD3HYA1</accession>
<dbReference type="EMBL" id="JBJQOH010000002">
    <property type="protein sequence ID" value="KAL3695871.1"/>
    <property type="molecule type" value="Genomic_DNA"/>
</dbReference>
<feature type="compositionally biased region" description="Polar residues" evidence="1">
    <location>
        <begin position="220"/>
        <end position="229"/>
    </location>
</feature>